<evidence type="ECO:0000313" key="10">
    <source>
        <dbReference type="Proteomes" id="UP000597989"/>
    </source>
</evidence>
<dbReference type="PROSITE" id="PS00894">
    <property type="entry name" value="HTH_DEOR_1"/>
    <property type="match status" value="1"/>
</dbReference>
<dbReference type="SMART" id="SM01134">
    <property type="entry name" value="DeoRC"/>
    <property type="match status" value="1"/>
</dbReference>
<keyword evidence="3" id="KW-0805">Transcription regulation</keyword>
<comment type="caution">
    <text evidence="9">The sequence shown here is derived from an EMBL/GenBank/DDBJ whole genome shotgun (WGS) entry which is preliminary data.</text>
</comment>
<dbReference type="Gene3D" id="1.10.10.10">
    <property type="entry name" value="Winged helix-like DNA-binding domain superfamily/Winged helix DNA-binding domain"/>
    <property type="match status" value="1"/>
</dbReference>
<dbReference type="PROSITE" id="PS51000">
    <property type="entry name" value="HTH_DEOR_2"/>
    <property type="match status" value="1"/>
</dbReference>
<evidence type="ECO:0000256" key="4">
    <source>
        <dbReference type="ARBA" id="ARBA00023125"/>
    </source>
</evidence>
<keyword evidence="5" id="KW-0804">Transcription</keyword>
<sequence>MGRVRPSDAVVEQRRQNILRHVIEHGEARIDELAERFGVSLMTMHRDLDELAERRLLRKLRGRVESYPSLTVETATRFRIGLHVDEKEALSAAAIDEVRPGMTVLLDDSSTVFPLARRIAEIDGLTVVTNSVSVAQILSRAGREVVLLGGRYRAEFDSCTGPDVLRALSRLHADVSFMSATTITNGRLFHPIQDYADIKEAILSSTARNVLLVDHSKFGNTATFAHGDVGSYEVVITDEGIPEHELAALRNFRTEVRVVPVPPPET</sequence>
<dbReference type="InterPro" id="IPR036390">
    <property type="entry name" value="WH_DNA-bd_sf"/>
</dbReference>
<evidence type="ECO:0000256" key="1">
    <source>
        <dbReference type="ARBA" id="ARBA00021390"/>
    </source>
</evidence>
<dbReference type="Pfam" id="PF08220">
    <property type="entry name" value="HTH_DeoR"/>
    <property type="match status" value="1"/>
</dbReference>
<dbReference type="InterPro" id="IPR036388">
    <property type="entry name" value="WH-like_DNA-bd_sf"/>
</dbReference>
<organism evidence="9 10">
    <name type="scientific">Saccharopolyspora thermophila</name>
    <dbReference type="NCBI Taxonomy" id="89367"/>
    <lineage>
        <taxon>Bacteria</taxon>
        <taxon>Bacillati</taxon>
        <taxon>Actinomycetota</taxon>
        <taxon>Actinomycetes</taxon>
        <taxon>Pseudonocardiales</taxon>
        <taxon>Pseudonocardiaceae</taxon>
        <taxon>Saccharopolyspora</taxon>
    </lineage>
</organism>
<dbReference type="GO" id="GO:0003700">
    <property type="term" value="F:DNA-binding transcription factor activity"/>
    <property type="evidence" value="ECO:0007669"/>
    <property type="project" value="InterPro"/>
</dbReference>
<evidence type="ECO:0000313" key="11">
    <source>
        <dbReference type="Proteomes" id="UP001500220"/>
    </source>
</evidence>
<evidence type="ECO:0000259" key="7">
    <source>
        <dbReference type="PROSITE" id="PS51000"/>
    </source>
</evidence>
<dbReference type="GO" id="GO:0003677">
    <property type="term" value="F:DNA binding"/>
    <property type="evidence" value="ECO:0007669"/>
    <property type="project" value="UniProtKB-KW"/>
</dbReference>
<dbReference type="SUPFAM" id="SSF100950">
    <property type="entry name" value="NagB/RpiA/CoA transferase-like"/>
    <property type="match status" value="1"/>
</dbReference>
<dbReference type="InterPro" id="IPR001034">
    <property type="entry name" value="DeoR_HTH"/>
</dbReference>
<evidence type="ECO:0000256" key="5">
    <source>
        <dbReference type="ARBA" id="ARBA00023163"/>
    </source>
</evidence>
<dbReference type="Gene3D" id="3.40.50.1360">
    <property type="match status" value="1"/>
</dbReference>
<accession>A0A917N6R5</accession>
<dbReference type="PANTHER" id="PTHR30363">
    <property type="entry name" value="HTH-TYPE TRANSCRIPTIONAL REGULATOR SRLR-RELATED"/>
    <property type="match status" value="1"/>
</dbReference>
<dbReference type="Proteomes" id="UP001500220">
    <property type="component" value="Unassembled WGS sequence"/>
</dbReference>
<dbReference type="InterPro" id="IPR014036">
    <property type="entry name" value="DeoR-like_C"/>
</dbReference>
<dbReference type="InterPro" id="IPR050313">
    <property type="entry name" value="Carb_Metab_HTH_regulators"/>
</dbReference>
<dbReference type="InterPro" id="IPR018356">
    <property type="entry name" value="Tscrpt_reg_HTH_DeoR_CS"/>
</dbReference>
<dbReference type="SMART" id="SM00420">
    <property type="entry name" value="HTH_DEOR"/>
    <property type="match status" value="1"/>
</dbReference>
<reference evidence="8" key="5">
    <citation type="submission" date="2023-12" db="EMBL/GenBank/DDBJ databases">
        <authorList>
            <person name="Sun Q."/>
            <person name="Inoue M."/>
        </authorList>
    </citation>
    <scope>NUCLEOTIDE SEQUENCE</scope>
    <source>
        <strain evidence="8">JCM 10664</strain>
    </source>
</reference>
<reference evidence="8" key="1">
    <citation type="journal article" date="2014" name="Int. J. Syst. Evol. Microbiol.">
        <title>Complete genome of a new Firmicutes species belonging to the dominant human colonic microbiota ('Ruminococcus bicirculans') reveals two chromosomes and a selective capacity to utilize plant glucans.</title>
        <authorList>
            <consortium name="NISC Comparative Sequencing Program"/>
            <person name="Wegmann U."/>
            <person name="Louis P."/>
            <person name="Goesmann A."/>
            <person name="Henrissat B."/>
            <person name="Duncan S.H."/>
            <person name="Flint H.J."/>
        </authorList>
    </citation>
    <scope>NUCLEOTIDE SEQUENCE</scope>
    <source>
        <strain evidence="8">JCM 10664</strain>
    </source>
</reference>
<keyword evidence="11" id="KW-1185">Reference proteome</keyword>
<reference evidence="11" key="3">
    <citation type="journal article" date="2019" name="Int. J. Syst. Evol. Microbiol.">
        <title>The Global Catalogue of Microorganisms (GCM) 10K type strain sequencing project: providing services to taxonomists for standard genome sequencing and annotation.</title>
        <authorList>
            <consortium name="The Broad Institute Genomics Platform"/>
            <consortium name="The Broad Institute Genome Sequencing Center for Infectious Disease"/>
            <person name="Wu L."/>
            <person name="Ma J."/>
        </authorList>
    </citation>
    <scope>NUCLEOTIDE SEQUENCE [LARGE SCALE GENOMIC DNA]</scope>
    <source>
        <strain evidence="11">JCM 10664</strain>
    </source>
</reference>
<dbReference type="SUPFAM" id="SSF46785">
    <property type="entry name" value="Winged helix' DNA-binding domain"/>
    <property type="match status" value="1"/>
</dbReference>
<proteinExistence type="predicted"/>
<keyword evidence="2" id="KW-0678">Repressor</keyword>
<evidence type="ECO:0000256" key="2">
    <source>
        <dbReference type="ARBA" id="ARBA00022491"/>
    </source>
</evidence>
<evidence type="ECO:0000256" key="6">
    <source>
        <dbReference type="ARBA" id="ARBA00024937"/>
    </source>
</evidence>
<dbReference type="PANTHER" id="PTHR30363:SF4">
    <property type="entry name" value="GLYCEROL-3-PHOSPHATE REGULON REPRESSOR"/>
    <property type="match status" value="1"/>
</dbReference>
<evidence type="ECO:0000313" key="8">
    <source>
        <dbReference type="EMBL" id="GAA0513264.1"/>
    </source>
</evidence>
<dbReference type="Pfam" id="PF00455">
    <property type="entry name" value="DeoRC"/>
    <property type="match status" value="1"/>
</dbReference>
<reference evidence="9 10" key="2">
    <citation type="journal article" date="2014" name="Int. J. Syst. Evol. Microbiol.">
        <title>Complete genome sequence of Corynebacterium casei LMG S-19264T (=DSM 44701T), isolated from a smear-ripened cheese.</title>
        <authorList>
            <consortium name="US DOE Joint Genome Institute (JGI-PGF)"/>
            <person name="Walter F."/>
            <person name="Albersmeier A."/>
            <person name="Kalinowski J."/>
            <person name="Ruckert C."/>
        </authorList>
    </citation>
    <scope>NUCLEOTIDE SEQUENCE [LARGE SCALE GENOMIC DNA]</scope>
    <source>
        <strain evidence="9 10">CGMCC 4.7206</strain>
    </source>
</reference>
<evidence type="ECO:0000256" key="3">
    <source>
        <dbReference type="ARBA" id="ARBA00023015"/>
    </source>
</evidence>
<feature type="domain" description="HTH deoR-type" evidence="7">
    <location>
        <begin position="11"/>
        <end position="66"/>
    </location>
</feature>
<dbReference type="EMBL" id="BAAAHC010000005">
    <property type="protein sequence ID" value="GAA0513264.1"/>
    <property type="molecule type" value="Genomic_DNA"/>
</dbReference>
<dbReference type="EMBL" id="BMMT01000001">
    <property type="protein sequence ID" value="GGI70070.1"/>
    <property type="molecule type" value="Genomic_DNA"/>
</dbReference>
<keyword evidence="4 8" id="KW-0238">DNA-binding</keyword>
<reference evidence="9" key="4">
    <citation type="submission" date="2020-09" db="EMBL/GenBank/DDBJ databases">
        <authorList>
            <person name="Sun Q."/>
            <person name="Zhou Y."/>
        </authorList>
    </citation>
    <scope>NUCLEOTIDE SEQUENCE</scope>
    <source>
        <strain evidence="9">CGMCC 4.7206</strain>
    </source>
</reference>
<evidence type="ECO:0000313" key="9">
    <source>
        <dbReference type="EMBL" id="GGI70070.1"/>
    </source>
</evidence>
<dbReference type="RefSeq" id="WP_188984716.1">
    <property type="nucleotide sequence ID" value="NZ_BAAAHC010000005.1"/>
</dbReference>
<dbReference type="Proteomes" id="UP000597989">
    <property type="component" value="Unassembled WGS sequence"/>
</dbReference>
<protein>
    <recommendedName>
        <fullName evidence="1">Lactose phosphotransferase system repressor</fullName>
    </recommendedName>
</protein>
<comment type="function">
    <text evidence="6">Repressor of the lactose catabolism operon. Galactose-6-phosphate is the inducer.</text>
</comment>
<dbReference type="InterPro" id="IPR037171">
    <property type="entry name" value="NagB/RpiA_transferase-like"/>
</dbReference>
<name>A0A917N6R5_9PSEU</name>
<gene>
    <name evidence="8" type="ORF">GCM10009545_14200</name>
    <name evidence="9" type="ORF">GCM10011581_03910</name>
</gene>
<dbReference type="AlphaFoldDB" id="A0A917N6R5"/>